<dbReference type="PANTHER" id="PTHR10751">
    <property type="entry name" value="GUANYLATE BINDING PROTEIN"/>
    <property type="match status" value="1"/>
</dbReference>
<proteinExistence type="inferred from homology"/>
<dbReference type="RefSeq" id="XP_005104154.1">
    <property type="nucleotide sequence ID" value="XM_005104097.3"/>
</dbReference>
<dbReference type="InterPro" id="IPR030386">
    <property type="entry name" value="G_GB1_RHD3_dom"/>
</dbReference>
<dbReference type="InterPro" id="IPR027417">
    <property type="entry name" value="P-loop_NTPase"/>
</dbReference>
<keyword evidence="6" id="KW-0812">Transmembrane</keyword>
<comment type="similarity">
    <text evidence="4">Belongs to the TRAFAC class dynamin-like GTPase superfamily. GB1/RHD3 GTPase family.</text>
</comment>
<keyword evidence="6" id="KW-0472">Membrane</keyword>
<keyword evidence="6" id="KW-1133">Transmembrane helix</keyword>
<feature type="transmembrane region" description="Helical" evidence="6">
    <location>
        <begin position="485"/>
        <end position="503"/>
    </location>
</feature>
<dbReference type="SUPFAM" id="SSF48340">
    <property type="entry name" value="Interferon-induced guanylate-binding protein 1 (GBP1), C-terminal domain"/>
    <property type="match status" value="1"/>
</dbReference>
<dbReference type="Gene3D" id="1.20.58.420">
    <property type="entry name" value="AHSP"/>
    <property type="match status" value="1"/>
</dbReference>
<keyword evidence="2" id="KW-0378">Hydrolase</keyword>
<evidence type="ECO:0000256" key="1">
    <source>
        <dbReference type="ARBA" id="ARBA00022741"/>
    </source>
</evidence>
<dbReference type="SUPFAM" id="SSF52540">
    <property type="entry name" value="P-loop containing nucleoside triphosphate hydrolases"/>
    <property type="match status" value="1"/>
</dbReference>
<dbReference type="Proteomes" id="UP000694888">
    <property type="component" value="Unplaced"/>
</dbReference>
<feature type="transmembrane region" description="Helical" evidence="6">
    <location>
        <begin position="458"/>
        <end position="479"/>
    </location>
</feature>
<evidence type="ECO:0000256" key="3">
    <source>
        <dbReference type="ARBA" id="ARBA00023134"/>
    </source>
</evidence>
<evidence type="ECO:0000256" key="5">
    <source>
        <dbReference type="SAM" id="MobiDB-lite"/>
    </source>
</evidence>
<keyword evidence="3" id="KW-0342">GTP-binding</keyword>
<evidence type="ECO:0000313" key="9">
    <source>
        <dbReference type="RefSeq" id="XP_005104154.1"/>
    </source>
</evidence>
<evidence type="ECO:0000256" key="4">
    <source>
        <dbReference type="PROSITE-ProRule" id="PRU01052"/>
    </source>
</evidence>
<dbReference type="PROSITE" id="PS51715">
    <property type="entry name" value="G_GB1_RHD3"/>
    <property type="match status" value="1"/>
</dbReference>
<feature type="region of interest" description="Disordered" evidence="5">
    <location>
        <begin position="1"/>
        <end position="35"/>
    </location>
</feature>
<organism evidence="8 9">
    <name type="scientific">Aplysia californica</name>
    <name type="common">California sea hare</name>
    <dbReference type="NCBI Taxonomy" id="6500"/>
    <lineage>
        <taxon>Eukaryota</taxon>
        <taxon>Metazoa</taxon>
        <taxon>Spiralia</taxon>
        <taxon>Lophotrochozoa</taxon>
        <taxon>Mollusca</taxon>
        <taxon>Gastropoda</taxon>
        <taxon>Heterobranchia</taxon>
        <taxon>Euthyneura</taxon>
        <taxon>Tectipleura</taxon>
        <taxon>Aplysiida</taxon>
        <taxon>Aplysioidea</taxon>
        <taxon>Aplysiidae</taxon>
        <taxon>Aplysia</taxon>
    </lineage>
</organism>
<dbReference type="InterPro" id="IPR015894">
    <property type="entry name" value="Guanylate-bd_N"/>
</dbReference>
<keyword evidence="8" id="KW-1185">Reference proteome</keyword>
<dbReference type="InterPro" id="IPR036543">
    <property type="entry name" value="Guanylate-bd_C_sf"/>
</dbReference>
<evidence type="ECO:0000256" key="2">
    <source>
        <dbReference type="ARBA" id="ARBA00022801"/>
    </source>
</evidence>
<accession>A0ABM0JXX9</accession>
<evidence type="ECO:0000259" key="7">
    <source>
        <dbReference type="PROSITE" id="PS51715"/>
    </source>
</evidence>
<reference evidence="9" key="1">
    <citation type="submission" date="2025-08" db="UniProtKB">
        <authorList>
            <consortium name="RefSeq"/>
        </authorList>
    </citation>
    <scope>IDENTIFICATION</scope>
</reference>
<dbReference type="CDD" id="cd01851">
    <property type="entry name" value="GBP"/>
    <property type="match status" value="1"/>
</dbReference>
<protein>
    <submittedName>
        <fullName evidence="9">Atlastin isoform X1</fullName>
    </submittedName>
</protein>
<name>A0ABM0JXX9_APLCA</name>
<feature type="compositionally biased region" description="Low complexity" evidence="5">
    <location>
        <begin position="10"/>
        <end position="24"/>
    </location>
</feature>
<gene>
    <name evidence="9" type="primary">LOC101845183</name>
</gene>
<sequence length="569" mass="63915">MAENSLRVRSGSSGKGHPPSSPDSQPMHAVSAKGTPLKGEPVQIVVATDNHQFELDEEALEQILLRSDVKDKNVAIVSVAGSFRKGKSFLLDFFLRYLSAGGAPDWLGDENAPLEGFSWRGGSERDTTGILMWSEPFIVKTRDGEEIVLLLMDTQGAFDSESTVKDCATIFALSTMISSVQVFNLTQNIQEDDLQHLQLFTEYGRLALEANDNISKPFQALQFLVRDWSFPYEAPYGAAGGRQILEKRLLVSDKQHPELQQIRRHISSCFDKISCYLLPHPGLRVATNPYFDGRLKEIEHDFLEQLQILTPMLLAKENVVLKEMNGQKVQCKEMLEYFKAYIKIYQGEELPEPKSMLQATAEANNLAAVANSKTLYTKLMEEICGGEKPYLNPEALHVEHTRCVERCIDLFHNTRKMGGPEFSQSFEDKLKEDITEAFENFSKHNESKNIFSAARTPAVLFTVVVAFYFMSGIVGVIGLETIGNLFNLVMLVFLLLLVTWFYLRYSGEHRNLSVAIDQLADMLWDNMLSHVYTKLAEQGVKEALRQQGLPVAAGGATPRRQNSWAKKDA</sequence>
<dbReference type="Pfam" id="PF02263">
    <property type="entry name" value="GBP"/>
    <property type="match status" value="1"/>
</dbReference>
<evidence type="ECO:0000256" key="6">
    <source>
        <dbReference type="SAM" id="Phobius"/>
    </source>
</evidence>
<evidence type="ECO:0000313" key="8">
    <source>
        <dbReference type="Proteomes" id="UP000694888"/>
    </source>
</evidence>
<keyword evidence="1" id="KW-0547">Nucleotide-binding</keyword>
<dbReference type="GeneID" id="101845183"/>
<dbReference type="Gene3D" id="3.40.50.300">
    <property type="entry name" value="P-loop containing nucleotide triphosphate hydrolases"/>
    <property type="match status" value="1"/>
</dbReference>
<feature type="domain" description="GB1/RHD3-type G" evidence="7">
    <location>
        <begin position="71"/>
        <end position="318"/>
    </location>
</feature>